<evidence type="ECO:0000256" key="1">
    <source>
        <dbReference type="SAM" id="SignalP"/>
    </source>
</evidence>
<feature type="chain" id="PRO_5040454831" evidence="1">
    <location>
        <begin position="18"/>
        <end position="223"/>
    </location>
</feature>
<keyword evidence="1" id="KW-0732">Signal</keyword>
<protein>
    <submittedName>
        <fullName evidence="2">Uncharacterized protein</fullName>
    </submittedName>
</protein>
<reference evidence="2" key="1">
    <citation type="journal article" date="2021" name="Nat. Commun.">
        <title>Genetic determinants of endophytism in the Arabidopsis root mycobiome.</title>
        <authorList>
            <person name="Mesny F."/>
            <person name="Miyauchi S."/>
            <person name="Thiergart T."/>
            <person name="Pickel B."/>
            <person name="Atanasova L."/>
            <person name="Karlsson M."/>
            <person name="Huettel B."/>
            <person name="Barry K.W."/>
            <person name="Haridas S."/>
            <person name="Chen C."/>
            <person name="Bauer D."/>
            <person name="Andreopoulos W."/>
            <person name="Pangilinan J."/>
            <person name="LaButti K."/>
            <person name="Riley R."/>
            <person name="Lipzen A."/>
            <person name="Clum A."/>
            <person name="Drula E."/>
            <person name="Henrissat B."/>
            <person name="Kohler A."/>
            <person name="Grigoriev I.V."/>
            <person name="Martin F.M."/>
            <person name="Hacquard S."/>
        </authorList>
    </citation>
    <scope>NUCLEOTIDE SEQUENCE</scope>
    <source>
        <strain evidence="2">MPI-SDFR-AT-0117</strain>
    </source>
</reference>
<proteinExistence type="predicted"/>
<gene>
    <name evidence="2" type="ORF">F5X68DRAFT_251534</name>
</gene>
<organism evidence="2 3">
    <name type="scientific">Plectosphaerella plurivora</name>
    <dbReference type="NCBI Taxonomy" id="936078"/>
    <lineage>
        <taxon>Eukaryota</taxon>
        <taxon>Fungi</taxon>
        <taxon>Dikarya</taxon>
        <taxon>Ascomycota</taxon>
        <taxon>Pezizomycotina</taxon>
        <taxon>Sordariomycetes</taxon>
        <taxon>Hypocreomycetidae</taxon>
        <taxon>Glomerellales</taxon>
        <taxon>Plectosphaerellaceae</taxon>
        <taxon>Plectosphaerella</taxon>
    </lineage>
</organism>
<evidence type="ECO:0000313" key="3">
    <source>
        <dbReference type="Proteomes" id="UP000770015"/>
    </source>
</evidence>
<dbReference type="EMBL" id="JAGSXJ010000043">
    <property type="protein sequence ID" value="KAH6663319.1"/>
    <property type="molecule type" value="Genomic_DNA"/>
</dbReference>
<dbReference type="AlphaFoldDB" id="A0A9P8V1D8"/>
<evidence type="ECO:0000313" key="2">
    <source>
        <dbReference type="EMBL" id="KAH6663319.1"/>
    </source>
</evidence>
<accession>A0A9P8V1D8</accession>
<feature type="signal peptide" evidence="1">
    <location>
        <begin position="1"/>
        <end position="17"/>
    </location>
</feature>
<dbReference type="Proteomes" id="UP000770015">
    <property type="component" value="Unassembled WGS sequence"/>
</dbReference>
<keyword evidence="3" id="KW-1185">Reference proteome</keyword>
<name>A0A9P8V1D8_9PEZI</name>
<dbReference type="OrthoDB" id="3552888at2759"/>
<comment type="caution">
    <text evidence="2">The sequence shown here is derived from an EMBL/GenBank/DDBJ whole genome shotgun (WGS) entry which is preliminary data.</text>
</comment>
<sequence length="223" mass="24629">MRSIAIIVGLAATAVTAAVLPISRPPLPIGEIGWEGVVIPGQPAVEVWGSSFEDIEAKIRKEYNPDFSIYTEKIETPPSITENPALVARKHLETRQTGLICNEYFGSTSTYYAEEARNNLRRISGNRCKARPRTCIRMQDVDVHCGMIADFADRILYASACFRHAPMTCDPQNNCNFSPLAHESFGQIFANDRSWNVIISGCAIWGGGERPVKARELSATPNE</sequence>